<name>A0AA39XRP2_9PEZI</name>
<dbReference type="Proteomes" id="UP001174936">
    <property type="component" value="Unassembled WGS sequence"/>
</dbReference>
<accession>A0AA39XRP2</accession>
<dbReference type="AlphaFoldDB" id="A0AA39XRP2"/>
<comment type="caution">
    <text evidence="2">The sequence shown here is derived from an EMBL/GenBank/DDBJ whole genome shotgun (WGS) entry which is preliminary data.</text>
</comment>
<keyword evidence="3" id="KW-1185">Reference proteome</keyword>
<feature type="region of interest" description="Disordered" evidence="1">
    <location>
        <begin position="1"/>
        <end position="40"/>
    </location>
</feature>
<reference evidence="2" key="1">
    <citation type="submission" date="2023-06" db="EMBL/GenBank/DDBJ databases">
        <title>Genome-scale phylogeny and comparative genomics of the fungal order Sordariales.</title>
        <authorList>
            <consortium name="Lawrence Berkeley National Laboratory"/>
            <person name="Hensen N."/>
            <person name="Bonometti L."/>
            <person name="Westerberg I."/>
            <person name="Brannstrom I.O."/>
            <person name="Guillou S."/>
            <person name="Cros-Aarteil S."/>
            <person name="Calhoun S."/>
            <person name="Haridas S."/>
            <person name="Kuo A."/>
            <person name="Mondo S."/>
            <person name="Pangilinan J."/>
            <person name="Riley R."/>
            <person name="Labutti K."/>
            <person name="Andreopoulos B."/>
            <person name="Lipzen A."/>
            <person name="Chen C."/>
            <person name="Yanf M."/>
            <person name="Daum C."/>
            <person name="Ng V."/>
            <person name="Clum A."/>
            <person name="Steindorff A."/>
            <person name="Ohm R."/>
            <person name="Martin F."/>
            <person name="Silar P."/>
            <person name="Natvig D."/>
            <person name="Lalanne C."/>
            <person name="Gautier V."/>
            <person name="Ament-Velasquez S.L."/>
            <person name="Kruys A."/>
            <person name="Hutchinson M.I."/>
            <person name="Powell A.J."/>
            <person name="Barry K."/>
            <person name="Miller A.N."/>
            <person name="Grigoriev I.V."/>
            <person name="Debuchy R."/>
            <person name="Gladieux P."/>
            <person name="Thoren M.H."/>
            <person name="Johannesson H."/>
        </authorList>
    </citation>
    <scope>NUCLEOTIDE SEQUENCE</scope>
    <source>
        <strain evidence="2">SMH2532-1</strain>
    </source>
</reference>
<feature type="compositionally biased region" description="Low complexity" evidence="1">
    <location>
        <begin position="1"/>
        <end position="12"/>
    </location>
</feature>
<proteinExistence type="predicted"/>
<dbReference type="Gene3D" id="2.120.10.70">
    <property type="entry name" value="Fucose-specific lectin"/>
    <property type="match status" value="1"/>
</dbReference>
<evidence type="ECO:0000256" key="1">
    <source>
        <dbReference type="SAM" id="MobiDB-lite"/>
    </source>
</evidence>
<gene>
    <name evidence="2" type="ORF">B0T16DRAFT_462701</name>
</gene>
<dbReference type="SUPFAM" id="SSF89372">
    <property type="entry name" value="Fucose-specific lectin"/>
    <property type="match status" value="1"/>
</dbReference>
<organism evidence="2 3">
    <name type="scientific">Cercophora newfieldiana</name>
    <dbReference type="NCBI Taxonomy" id="92897"/>
    <lineage>
        <taxon>Eukaryota</taxon>
        <taxon>Fungi</taxon>
        <taxon>Dikarya</taxon>
        <taxon>Ascomycota</taxon>
        <taxon>Pezizomycotina</taxon>
        <taxon>Sordariomycetes</taxon>
        <taxon>Sordariomycetidae</taxon>
        <taxon>Sordariales</taxon>
        <taxon>Lasiosphaeriaceae</taxon>
        <taxon>Cercophora</taxon>
    </lineage>
</organism>
<feature type="region of interest" description="Disordered" evidence="1">
    <location>
        <begin position="130"/>
        <end position="153"/>
    </location>
</feature>
<sequence length="779" mass="85882">MANKAPATAAKPARPKSAKPAKPVNPRAPDEGTPPDLPPPFAGFDRFHMQVQRNAELKWLETLYHRSVFNFRNHYLATRPRDKIPDDETKAAVDPGEPPELWKPLFPDLERQGWGFFLVYTVLSQRTEKDREATAGPEKWRETGWNKLGPDDRDETIEDAAYKGFEHAEHVKKRNSELDKDDIYHGGRGCQGAVVFIDNEDPRGDELLPPARAYYEALLRELRRVDPDKPDEEPVRVGFYARPKITAQILPLAEGPLHLWNVFLPSSDASWSLNAQRKLLTPYANKTINAVKYKDVRSGKNRIAMSLGRQFMINNKACFPAGSPFRDLPTQCGGIDYDVSMVRDPRYPLASPRLGLLSNSGIVLHGFFDKSSSTMRVTQCFLYTDDPKSLHDVLKPIEPEAPLILVPAAETTATPPNPNLECELFTITLDGKITHASATRPRGAAAANSWTWSLSSPILGDRQPQLRRSRALSVVRPSATKPELQLFFIARNHNLIATRRLLYRGRPYWTDPAVLGESTTLHPFSHLTVAGRGTASTNLFFQDRRGTLCTVWCPTDSPSWPGPPGNHSAIESSPSFFLGSALASVAPSETSLLVLGLGPDYQLRFTSWSTATSKWSASTPVIPPDTSQFPDGGVFLFPHTQIAAYAASPVEVYVAAISEGDVPVVFLLKAPSPTVWQCVSATLYPIPPKVRGKMPASLPGFGVRTEDATGWCVNPYGDVWVGQFDNGYRHLFVAGCVAGKSSGLMVNISKAGSRWTKFIYAKVGVGVGVGAQGLDEEKF</sequence>
<evidence type="ECO:0000313" key="2">
    <source>
        <dbReference type="EMBL" id="KAK0638988.1"/>
    </source>
</evidence>
<evidence type="ECO:0000313" key="3">
    <source>
        <dbReference type="Proteomes" id="UP001174936"/>
    </source>
</evidence>
<feature type="compositionally biased region" description="Basic and acidic residues" evidence="1">
    <location>
        <begin position="130"/>
        <end position="144"/>
    </location>
</feature>
<protein>
    <submittedName>
        <fullName evidence="2">Uncharacterized protein</fullName>
    </submittedName>
</protein>
<dbReference type="EMBL" id="JAULSV010000007">
    <property type="protein sequence ID" value="KAK0638988.1"/>
    <property type="molecule type" value="Genomic_DNA"/>
</dbReference>